<dbReference type="Pfam" id="PF20179">
    <property type="entry name" value="MSS51_C"/>
    <property type="match status" value="1"/>
</dbReference>
<gene>
    <name evidence="4" type="ORF">GJ744_002082</name>
</gene>
<dbReference type="Pfam" id="PF13824">
    <property type="entry name" value="zf-Mss51"/>
    <property type="match status" value="1"/>
</dbReference>
<evidence type="ECO:0000313" key="4">
    <source>
        <dbReference type="EMBL" id="KAF7504587.1"/>
    </source>
</evidence>
<dbReference type="PANTHER" id="PTHR28069">
    <property type="entry name" value="GH20023P"/>
    <property type="match status" value="1"/>
</dbReference>
<reference evidence="4" key="1">
    <citation type="submission" date="2020-02" db="EMBL/GenBank/DDBJ databases">
        <authorList>
            <person name="Palmer J.M."/>
        </authorList>
    </citation>
    <scope>NUCLEOTIDE SEQUENCE</scope>
    <source>
        <strain evidence="4">EPUS1.4</strain>
        <tissue evidence="4">Thallus</tissue>
    </source>
</reference>
<dbReference type="EMBL" id="JAACFV010000133">
    <property type="protein sequence ID" value="KAF7504587.1"/>
    <property type="molecule type" value="Genomic_DNA"/>
</dbReference>
<organism evidence="4 5">
    <name type="scientific">Endocarpon pusillum</name>
    <dbReference type="NCBI Taxonomy" id="364733"/>
    <lineage>
        <taxon>Eukaryota</taxon>
        <taxon>Fungi</taxon>
        <taxon>Dikarya</taxon>
        <taxon>Ascomycota</taxon>
        <taxon>Pezizomycotina</taxon>
        <taxon>Eurotiomycetes</taxon>
        <taxon>Chaetothyriomycetidae</taxon>
        <taxon>Verrucariales</taxon>
        <taxon>Verrucariaceae</taxon>
        <taxon>Endocarpon</taxon>
    </lineage>
</organism>
<sequence length="455" mass="52551">MAHTATAPVEEPDNFERHNQLPNEYGEYRAHPRTVIGSDNLFHPFSRSPIPEIRQRAAFTKLHAYCPHPSHQQTRIPTSPHDPESRKVPEVSVTPPAHVHFECPDCGIATYCTEEHWADDYEAHMEICDTLRQINEDDHDLRSGRWFPEFDYPGPQLDEILVNMTSWDTYLYTRGFEAINEERSMRQATRLLTYPLTVGSVLHELSPYNIRAGGRLTTEGLKSLSALRYTLHPPRTGQGKDIAGLRLTSPPVRIFILGARAESSLPREVWMQLSYIFPRSSLHLVFIGPESMANRDAEFPLPERTAANPFGAVVEDRISDKMKITTYVEYFHTLHEANLFYPYDPYFDCFMLYHPGLGHPASCHEWADTLPRLLETKVPVICTGYTEWDMQRDWKWVMETCAGEVDLLMEPGENRFRSLRWDLNDLDPQDISCGNWGVWAFRGKRYEATRKELEP</sequence>
<accession>A0A8H7ABA8</accession>
<dbReference type="SUPFAM" id="SSF144232">
    <property type="entry name" value="HIT/MYND zinc finger-like"/>
    <property type="match status" value="1"/>
</dbReference>
<comment type="caution">
    <text evidence="4">The sequence shown here is derived from an EMBL/GenBank/DDBJ whole genome shotgun (WGS) entry which is preliminary data.</text>
</comment>
<feature type="domain" description="Mitochondrial splicing suppressor 51 zinc-finger" evidence="2">
    <location>
        <begin position="65"/>
        <end position="141"/>
    </location>
</feature>
<evidence type="ECO:0000256" key="1">
    <source>
        <dbReference type="SAM" id="MobiDB-lite"/>
    </source>
</evidence>
<dbReference type="PANTHER" id="PTHR28069:SF1">
    <property type="entry name" value="PROTEIN MSS51, MITOCHONDRIAL"/>
    <property type="match status" value="1"/>
</dbReference>
<dbReference type="OrthoDB" id="5282002at2759"/>
<dbReference type="GO" id="GO:0033617">
    <property type="term" value="P:mitochondrial respiratory chain complex IV assembly"/>
    <property type="evidence" value="ECO:0007669"/>
    <property type="project" value="TreeGrafter"/>
</dbReference>
<protein>
    <submittedName>
        <fullName evidence="4">Uncharacterized protein</fullName>
    </submittedName>
</protein>
<feature type="region of interest" description="Disordered" evidence="1">
    <location>
        <begin position="69"/>
        <end position="90"/>
    </location>
</feature>
<dbReference type="GO" id="GO:0005739">
    <property type="term" value="C:mitochondrion"/>
    <property type="evidence" value="ECO:0007669"/>
    <property type="project" value="GOC"/>
</dbReference>
<name>A0A8H7ABA8_9EURO</name>
<evidence type="ECO:0000259" key="3">
    <source>
        <dbReference type="Pfam" id="PF20179"/>
    </source>
</evidence>
<dbReference type="Proteomes" id="UP000606974">
    <property type="component" value="Unassembled WGS sequence"/>
</dbReference>
<evidence type="ECO:0000259" key="2">
    <source>
        <dbReference type="Pfam" id="PF13824"/>
    </source>
</evidence>
<feature type="region of interest" description="Disordered" evidence="1">
    <location>
        <begin position="1"/>
        <end position="20"/>
    </location>
</feature>
<proteinExistence type="predicted"/>
<dbReference type="AlphaFoldDB" id="A0A8H7ABA8"/>
<dbReference type="InterPro" id="IPR046824">
    <property type="entry name" value="Mss51-like_C"/>
</dbReference>
<dbReference type="InterPro" id="IPR032717">
    <property type="entry name" value="Mss51_Znf"/>
</dbReference>
<feature type="domain" description="Mitochondrial splicing suppressor 51-like C-terminal" evidence="3">
    <location>
        <begin position="238"/>
        <end position="424"/>
    </location>
</feature>
<evidence type="ECO:0000313" key="5">
    <source>
        <dbReference type="Proteomes" id="UP000606974"/>
    </source>
</evidence>
<keyword evidence="5" id="KW-1185">Reference proteome</keyword>